<organism evidence="2 4">
    <name type="scientific">Rotaria socialis</name>
    <dbReference type="NCBI Taxonomy" id="392032"/>
    <lineage>
        <taxon>Eukaryota</taxon>
        <taxon>Metazoa</taxon>
        <taxon>Spiralia</taxon>
        <taxon>Gnathifera</taxon>
        <taxon>Rotifera</taxon>
        <taxon>Eurotatoria</taxon>
        <taxon>Bdelloidea</taxon>
        <taxon>Philodinida</taxon>
        <taxon>Philodinidae</taxon>
        <taxon>Rotaria</taxon>
    </lineage>
</organism>
<dbReference type="EMBL" id="CAJOBS010000749">
    <property type="protein sequence ID" value="CAF4636368.1"/>
    <property type="molecule type" value="Genomic_DNA"/>
</dbReference>
<sequence>MIRLSPDSFSRTIAFVVVAFGIVALALACVGIGTPRWYSAYVVTGSGTYAKTNSANFFYTCNVSASGVTDSCTNRDGNLYGYPGYSAANPWMTDYNQRMQNAGALCIVGILFLFLGTLATLIMAINYLHAWATLIPSALLFLACLFMLAGMAEGARYLIYNDYSANLYQTAHLLTMFALALSAFSAGRIHFSCRAETGNNIVRNTT</sequence>
<evidence type="ECO:0000313" key="3">
    <source>
        <dbReference type="EMBL" id="CAF4636368.1"/>
    </source>
</evidence>
<dbReference type="PROSITE" id="PS51257">
    <property type="entry name" value="PROKAR_LIPOPROTEIN"/>
    <property type="match status" value="1"/>
</dbReference>
<evidence type="ECO:0000313" key="2">
    <source>
        <dbReference type="EMBL" id="CAF3635886.1"/>
    </source>
</evidence>
<dbReference type="EMBL" id="CAJNYV010004019">
    <property type="protein sequence ID" value="CAF3635886.1"/>
    <property type="molecule type" value="Genomic_DNA"/>
</dbReference>
<feature type="transmembrane region" description="Helical" evidence="1">
    <location>
        <begin position="131"/>
        <end position="151"/>
    </location>
</feature>
<name>A0A818QJ81_9BILA</name>
<dbReference type="Proteomes" id="UP000663865">
    <property type="component" value="Unassembled WGS sequence"/>
</dbReference>
<keyword evidence="1" id="KW-0812">Transmembrane</keyword>
<gene>
    <name evidence="2" type="ORF">KIK155_LOCUS22655</name>
    <name evidence="3" type="ORF">TOA249_LOCUS12950</name>
</gene>
<dbReference type="AlphaFoldDB" id="A0A818QJ81"/>
<comment type="caution">
    <text evidence="2">The sequence shown here is derived from an EMBL/GenBank/DDBJ whole genome shotgun (WGS) entry which is preliminary data.</text>
</comment>
<evidence type="ECO:0000313" key="4">
    <source>
        <dbReference type="Proteomes" id="UP000663865"/>
    </source>
</evidence>
<keyword evidence="1" id="KW-0472">Membrane</keyword>
<accession>A0A818QJ81</accession>
<reference evidence="2" key="1">
    <citation type="submission" date="2021-02" db="EMBL/GenBank/DDBJ databases">
        <authorList>
            <person name="Nowell W R."/>
        </authorList>
    </citation>
    <scope>NUCLEOTIDE SEQUENCE</scope>
</reference>
<feature type="transmembrane region" description="Helical" evidence="1">
    <location>
        <begin position="102"/>
        <end position="124"/>
    </location>
</feature>
<evidence type="ECO:0000256" key="1">
    <source>
        <dbReference type="SAM" id="Phobius"/>
    </source>
</evidence>
<proteinExistence type="predicted"/>
<protein>
    <submittedName>
        <fullName evidence="2">Uncharacterized protein</fullName>
    </submittedName>
</protein>
<feature type="transmembrane region" description="Helical" evidence="1">
    <location>
        <begin position="171"/>
        <end position="191"/>
    </location>
</feature>
<feature type="transmembrane region" description="Helical" evidence="1">
    <location>
        <begin position="12"/>
        <end position="33"/>
    </location>
</feature>
<dbReference type="Proteomes" id="UP000663838">
    <property type="component" value="Unassembled WGS sequence"/>
</dbReference>
<keyword evidence="1" id="KW-1133">Transmembrane helix</keyword>
<dbReference type="Gene3D" id="1.20.140.150">
    <property type="match status" value="1"/>
</dbReference>